<sequence>MPSVKTARNPAESAASVKSKLKESREKEEECTRNLKEKQLQLVQARKEAVNVIYTHHRVVLRLNEEISKGAEDLVNVQSHYRTEREKLLSGFVGDLLRKIREKEGTEDTPVTVPIPYVPKYVVPRHTPDIRCFLPEHLTKPGSYHCTLKIAECEEFMTLTNQDRLELLFSQRRCFGCFLPISVAGHNTLPDCRILGAAIYADLETIIRSSVAFGALTRGSCRKTTERGPAVTYGAALTGRIAKPVDSRHEKIGLVHNTANGGAETRQRKIGSITEPVPQLGGSISGPVLYPLVTFNDVLRSESAHSQPHQAMGIKCLIL</sequence>
<dbReference type="EMBL" id="JAOYFB010000038">
    <property type="protein sequence ID" value="KAK4028107.1"/>
    <property type="molecule type" value="Genomic_DNA"/>
</dbReference>
<dbReference type="Proteomes" id="UP001234178">
    <property type="component" value="Unassembled WGS sequence"/>
</dbReference>
<reference evidence="2 3" key="1">
    <citation type="journal article" date="2023" name="Nucleic Acids Res.">
        <title>The hologenome of Daphnia magna reveals possible DNA methylation and microbiome-mediated evolution of the host genome.</title>
        <authorList>
            <person name="Chaturvedi A."/>
            <person name="Li X."/>
            <person name="Dhandapani V."/>
            <person name="Marshall H."/>
            <person name="Kissane S."/>
            <person name="Cuenca-Cambronero M."/>
            <person name="Asole G."/>
            <person name="Calvet F."/>
            <person name="Ruiz-Romero M."/>
            <person name="Marangio P."/>
            <person name="Guigo R."/>
            <person name="Rago D."/>
            <person name="Mirbahai L."/>
            <person name="Eastwood N."/>
            <person name="Colbourne J.K."/>
            <person name="Zhou J."/>
            <person name="Mallon E."/>
            <person name="Orsini L."/>
        </authorList>
    </citation>
    <scope>NUCLEOTIDE SEQUENCE [LARGE SCALE GENOMIC DNA]</scope>
    <source>
        <strain evidence="2">LRV0_1</strain>
    </source>
</reference>
<proteinExistence type="predicted"/>
<evidence type="ECO:0000256" key="1">
    <source>
        <dbReference type="SAM" id="MobiDB-lite"/>
    </source>
</evidence>
<accession>A0ABR0ASK8</accession>
<name>A0ABR0ASK8_9CRUS</name>
<comment type="caution">
    <text evidence="2">The sequence shown here is derived from an EMBL/GenBank/DDBJ whole genome shotgun (WGS) entry which is preliminary data.</text>
</comment>
<organism evidence="2 3">
    <name type="scientific">Daphnia magna</name>
    <dbReference type="NCBI Taxonomy" id="35525"/>
    <lineage>
        <taxon>Eukaryota</taxon>
        <taxon>Metazoa</taxon>
        <taxon>Ecdysozoa</taxon>
        <taxon>Arthropoda</taxon>
        <taxon>Crustacea</taxon>
        <taxon>Branchiopoda</taxon>
        <taxon>Diplostraca</taxon>
        <taxon>Cladocera</taxon>
        <taxon>Anomopoda</taxon>
        <taxon>Daphniidae</taxon>
        <taxon>Daphnia</taxon>
    </lineage>
</organism>
<evidence type="ECO:0000313" key="2">
    <source>
        <dbReference type="EMBL" id="KAK4028107.1"/>
    </source>
</evidence>
<protein>
    <submittedName>
        <fullName evidence="2">Uncharacterized protein</fullName>
    </submittedName>
</protein>
<feature type="region of interest" description="Disordered" evidence="1">
    <location>
        <begin position="1"/>
        <end position="30"/>
    </location>
</feature>
<gene>
    <name evidence="2" type="ORF">OUZ56_017285</name>
</gene>
<keyword evidence="3" id="KW-1185">Reference proteome</keyword>
<evidence type="ECO:0000313" key="3">
    <source>
        <dbReference type="Proteomes" id="UP001234178"/>
    </source>
</evidence>
<feature type="compositionally biased region" description="Basic and acidic residues" evidence="1">
    <location>
        <begin position="20"/>
        <end position="30"/>
    </location>
</feature>